<feature type="non-terminal residue" evidence="2">
    <location>
        <position position="1"/>
    </location>
</feature>
<reference evidence="2" key="1">
    <citation type="submission" date="2020-02" db="EMBL/GenBank/DDBJ databases">
        <authorList>
            <person name="Meier V. D."/>
        </authorList>
    </citation>
    <scope>NUCLEOTIDE SEQUENCE</scope>
    <source>
        <strain evidence="2">AVDCRST_MAG24</strain>
    </source>
</reference>
<feature type="compositionally biased region" description="Basic residues" evidence="1">
    <location>
        <begin position="75"/>
        <end position="91"/>
    </location>
</feature>
<feature type="compositionally biased region" description="Basic residues" evidence="1">
    <location>
        <begin position="99"/>
        <end position="108"/>
    </location>
</feature>
<dbReference type="AlphaFoldDB" id="A0A6J4L544"/>
<feature type="region of interest" description="Disordered" evidence="1">
    <location>
        <begin position="1"/>
        <end position="108"/>
    </location>
</feature>
<proteinExistence type="predicted"/>
<gene>
    <name evidence="2" type="ORF">AVDCRST_MAG24-406</name>
</gene>
<feature type="non-terminal residue" evidence="2">
    <location>
        <position position="108"/>
    </location>
</feature>
<accession>A0A6J4L544</accession>
<organism evidence="2">
    <name type="scientific">uncultured Nocardioidaceae bacterium</name>
    <dbReference type="NCBI Taxonomy" id="253824"/>
    <lineage>
        <taxon>Bacteria</taxon>
        <taxon>Bacillati</taxon>
        <taxon>Actinomycetota</taxon>
        <taxon>Actinomycetes</taxon>
        <taxon>Propionibacteriales</taxon>
        <taxon>Nocardioidaceae</taxon>
        <taxon>environmental samples</taxon>
    </lineage>
</organism>
<name>A0A6J4L544_9ACTN</name>
<dbReference type="EMBL" id="CADCUF010000052">
    <property type="protein sequence ID" value="CAA9322424.1"/>
    <property type="molecule type" value="Genomic_DNA"/>
</dbReference>
<evidence type="ECO:0000313" key="2">
    <source>
        <dbReference type="EMBL" id="CAA9322424.1"/>
    </source>
</evidence>
<evidence type="ECO:0000256" key="1">
    <source>
        <dbReference type="SAM" id="MobiDB-lite"/>
    </source>
</evidence>
<sequence>AETERGPPRRGRGEHHLGVTTAQRGPAGTRAPLRHLDGHQDAVLPAGAGLPGALGRLVLPGRGGLPPVRRGGDRQRRRRARPGHRQPRVRPRPQGAGQRPRRLRPGPV</sequence>
<feature type="compositionally biased region" description="Low complexity" evidence="1">
    <location>
        <begin position="42"/>
        <end position="69"/>
    </location>
</feature>
<protein>
    <submittedName>
        <fullName evidence="2">Uncharacterized protein</fullName>
    </submittedName>
</protein>